<dbReference type="AlphaFoldDB" id="A0A562WFS6"/>
<evidence type="ECO:0000259" key="1">
    <source>
        <dbReference type="Pfam" id="PF07331"/>
    </source>
</evidence>
<feature type="domain" description="DUF1468" evidence="1">
    <location>
        <begin position="24"/>
        <end position="162"/>
    </location>
</feature>
<comment type="caution">
    <text evidence="2">The sequence shown here is derived from an EMBL/GenBank/DDBJ whole genome shotgun (WGS) entry which is preliminary data.</text>
</comment>
<organism evidence="2 3">
    <name type="scientific">Micromonospora sagamiensis</name>
    <dbReference type="NCBI Taxonomy" id="47875"/>
    <lineage>
        <taxon>Bacteria</taxon>
        <taxon>Bacillati</taxon>
        <taxon>Actinomycetota</taxon>
        <taxon>Actinomycetes</taxon>
        <taxon>Micromonosporales</taxon>
        <taxon>Micromonosporaceae</taxon>
        <taxon>Micromonospora</taxon>
    </lineage>
</organism>
<protein>
    <submittedName>
        <fullName evidence="2">Tripartite tricarboxylate transporter TctB family protein</fullName>
    </submittedName>
</protein>
<keyword evidence="3" id="KW-1185">Reference proteome</keyword>
<sequence length="163" mass="17360">MTADQPAPVAGDRSAASPLREAALGGIFLLLGAVLLVLARSIELPQRALAVSPRIWPEVLAYGIMGLSVIQIVSSFVRAPRADEDPPEPVTRIGILRVAGFILATLAFGVLWYYVHFLVSAMIFVAALTWIAGGRGIKDLVLFPAGITVVLYALFALLLKVPV</sequence>
<dbReference type="Proteomes" id="UP000319728">
    <property type="component" value="Unassembled WGS sequence"/>
</dbReference>
<dbReference type="InterPro" id="IPR009936">
    <property type="entry name" value="DUF1468"/>
</dbReference>
<accession>A0A562WFS6</accession>
<gene>
    <name evidence="2" type="ORF">JD81_02534</name>
</gene>
<proteinExistence type="predicted"/>
<dbReference type="RefSeq" id="WP_145817669.1">
    <property type="nucleotide sequence ID" value="NZ_AP023438.1"/>
</dbReference>
<reference evidence="2 3" key="1">
    <citation type="submission" date="2019-07" db="EMBL/GenBank/DDBJ databases">
        <title>R&amp;d 2014.</title>
        <authorList>
            <person name="Klenk H.-P."/>
        </authorList>
    </citation>
    <scope>NUCLEOTIDE SEQUENCE [LARGE SCALE GENOMIC DNA]</scope>
    <source>
        <strain evidence="2 3">DSM 43912</strain>
    </source>
</reference>
<name>A0A562WFS6_9ACTN</name>
<dbReference type="Pfam" id="PF07331">
    <property type="entry name" value="TctB"/>
    <property type="match status" value="1"/>
</dbReference>
<dbReference type="EMBL" id="VLLP01000001">
    <property type="protein sequence ID" value="TWJ29028.1"/>
    <property type="molecule type" value="Genomic_DNA"/>
</dbReference>
<evidence type="ECO:0000313" key="3">
    <source>
        <dbReference type="Proteomes" id="UP000319728"/>
    </source>
</evidence>
<evidence type="ECO:0000313" key="2">
    <source>
        <dbReference type="EMBL" id="TWJ29028.1"/>
    </source>
</evidence>
<dbReference type="OrthoDB" id="7950028at2"/>